<reference evidence="3 4" key="1">
    <citation type="journal article" date="2019" name="Nat. Ecol. Evol.">
        <title>Megaphylogeny resolves global patterns of mushroom evolution.</title>
        <authorList>
            <person name="Varga T."/>
            <person name="Krizsan K."/>
            <person name="Foldi C."/>
            <person name="Dima B."/>
            <person name="Sanchez-Garcia M."/>
            <person name="Sanchez-Ramirez S."/>
            <person name="Szollosi G.J."/>
            <person name="Szarkandi J.G."/>
            <person name="Papp V."/>
            <person name="Albert L."/>
            <person name="Andreopoulos W."/>
            <person name="Angelini C."/>
            <person name="Antonin V."/>
            <person name="Barry K.W."/>
            <person name="Bougher N.L."/>
            <person name="Buchanan P."/>
            <person name="Buyck B."/>
            <person name="Bense V."/>
            <person name="Catcheside P."/>
            <person name="Chovatia M."/>
            <person name="Cooper J."/>
            <person name="Damon W."/>
            <person name="Desjardin D."/>
            <person name="Finy P."/>
            <person name="Geml J."/>
            <person name="Haridas S."/>
            <person name="Hughes K."/>
            <person name="Justo A."/>
            <person name="Karasinski D."/>
            <person name="Kautmanova I."/>
            <person name="Kiss B."/>
            <person name="Kocsube S."/>
            <person name="Kotiranta H."/>
            <person name="LaButti K.M."/>
            <person name="Lechner B.E."/>
            <person name="Liimatainen K."/>
            <person name="Lipzen A."/>
            <person name="Lukacs Z."/>
            <person name="Mihaltcheva S."/>
            <person name="Morgado L.N."/>
            <person name="Niskanen T."/>
            <person name="Noordeloos M.E."/>
            <person name="Ohm R.A."/>
            <person name="Ortiz-Santana B."/>
            <person name="Ovrebo C."/>
            <person name="Racz N."/>
            <person name="Riley R."/>
            <person name="Savchenko A."/>
            <person name="Shiryaev A."/>
            <person name="Soop K."/>
            <person name="Spirin V."/>
            <person name="Szebenyi C."/>
            <person name="Tomsovsky M."/>
            <person name="Tulloss R.E."/>
            <person name="Uehling J."/>
            <person name="Grigoriev I.V."/>
            <person name="Vagvolgyi C."/>
            <person name="Papp T."/>
            <person name="Martin F.M."/>
            <person name="Miettinen O."/>
            <person name="Hibbett D.S."/>
            <person name="Nagy L.G."/>
        </authorList>
    </citation>
    <scope>NUCLEOTIDE SEQUENCE [LARGE SCALE GENOMIC DNA]</scope>
    <source>
        <strain evidence="3 4">CBS 121175</strain>
    </source>
</reference>
<proteinExistence type="predicted"/>
<feature type="compositionally biased region" description="Low complexity" evidence="1">
    <location>
        <begin position="26"/>
        <end position="36"/>
    </location>
</feature>
<keyword evidence="4" id="KW-1185">Reference proteome</keyword>
<dbReference type="AlphaFoldDB" id="A0A5C3KEJ2"/>
<sequence>MATSTNHFSAIQNTTFGSEFTDDEGSTASSKSASDISDTEGFISAASNPAESGSDEEPINNIFRRTTASKRTHLTEQSEFKAVRDTCKFLKSRRINTPIFLDALSWGNRYCINDGICRNQWTTLLQSRELPGILECWQKPPRTSSSMKRPTGAAKVMKMLAVNTVSDMIHKELKTLGPLLRLPSGNDTNTANLTELSIDDMKMMMKQKGPMLWRFLEHSLTTKGQKKRNTVKDPSKTIFTIISMMVYSQSHHHNRLQKLLAIYLKFRRISAKGFNTLHSMGLTMSHKWACNIVESMSRQAGEEMLKKMEEFMWVSSYDNVNIPFQVFSQRLDNQRELGTGTAATVYIKRDAPKLSDTLNQLLKEQWARGIKNPLTAADILNLNSKDYPKVHAQMKHAMLRILLDSPEFELSTYSERTSDELKSPLPINPLPVGCEHATLQYLLGTVDIPEASYEDHSRLLTAWFEQLGFKTTAEKVQLAMKKIIAWIGDQLTVDRLRHLFTFRADNNNLFERLDFSVFIFGWLHLQMAFAKSLHAQYLGTSKGWGLGQAFELLNKKGLFSTMTQGPSSITTIATSSETTASLRNSRN</sequence>
<dbReference type="OrthoDB" id="3251235at2759"/>
<evidence type="ECO:0000256" key="1">
    <source>
        <dbReference type="SAM" id="MobiDB-lite"/>
    </source>
</evidence>
<dbReference type="InterPro" id="IPR046496">
    <property type="entry name" value="DUF6589"/>
</dbReference>
<dbReference type="Proteomes" id="UP000307440">
    <property type="component" value="Unassembled WGS sequence"/>
</dbReference>
<evidence type="ECO:0000313" key="3">
    <source>
        <dbReference type="EMBL" id="TFK18135.1"/>
    </source>
</evidence>
<gene>
    <name evidence="3" type="ORF">FA15DRAFT_731225</name>
</gene>
<organism evidence="3 4">
    <name type="scientific">Coprinopsis marcescibilis</name>
    <name type="common">Agaric fungus</name>
    <name type="synonym">Psathyrella marcescibilis</name>
    <dbReference type="NCBI Taxonomy" id="230819"/>
    <lineage>
        <taxon>Eukaryota</taxon>
        <taxon>Fungi</taxon>
        <taxon>Dikarya</taxon>
        <taxon>Basidiomycota</taxon>
        <taxon>Agaricomycotina</taxon>
        <taxon>Agaricomycetes</taxon>
        <taxon>Agaricomycetidae</taxon>
        <taxon>Agaricales</taxon>
        <taxon>Agaricineae</taxon>
        <taxon>Psathyrellaceae</taxon>
        <taxon>Coprinopsis</taxon>
    </lineage>
</organism>
<dbReference type="EMBL" id="ML210428">
    <property type="protein sequence ID" value="TFK18135.1"/>
    <property type="molecule type" value="Genomic_DNA"/>
</dbReference>
<protein>
    <recommendedName>
        <fullName evidence="2">DUF6589 domain-containing protein</fullName>
    </recommendedName>
</protein>
<dbReference type="STRING" id="230819.A0A5C3KEJ2"/>
<evidence type="ECO:0000259" key="2">
    <source>
        <dbReference type="Pfam" id="PF20231"/>
    </source>
</evidence>
<evidence type="ECO:0000313" key="4">
    <source>
        <dbReference type="Proteomes" id="UP000307440"/>
    </source>
</evidence>
<dbReference type="Pfam" id="PF20231">
    <property type="entry name" value="DUF6589"/>
    <property type="match status" value="1"/>
</dbReference>
<name>A0A5C3KEJ2_COPMA</name>
<feature type="region of interest" description="Disordered" evidence="1">
    <location>
        <begin position="13"/>
        <end position="60"/>
    </location>
</feature>
<accession>A0A5C3KEJ2</accession>
<feature type="domain" description="DUF6589" evidence="2">
    <location>
        <begin position="371"/>
        <end position="556"/>
    </location>
</feature>